<dbReference type="OrthoDB" id="331948at2759"/>
<gene>
    <name evidence="9" type="ORF">LSAA_11305</name>
</gene>
<proteinExistence type="inferred from homology"/>
<dbReference type="Proteomes" id="UP000675881">
    <property type="component" value="Chromosome 6"/>
</dbReference>
<dbReference type="AlphaFoldDB" id="A0A7R8CYE4"/>
<evidence type="ECO:0000313" key="9">
    <source>
        <dbReference type="EMBL" id="CAF2968970.1"/>
    </source>
</evidence>
<keyword evidence="5 7" id="KW-0472">Membrane</keyword>
<dbReference type="GO" id="GO:0016020">
    <property type="term" value="C:membrane"/>
    <property type="evidence" value="ECO:0007669"/>
    <property type="project" value="UniProtKB-SubCell"/>
</dbReference>
<dbReference type="GO" id="GO:0005783">
    <property type="term" value="C:endoplasmic reticulum"/>
    <property type="evidence" value="ECO:0007669"/>
    <property type="project" value="TreeGrafter"/>
</dbReference>
<dbReference type="InterPro" id="IPR039859">
    <property type="entry name" value="PFA4/ZDH16/20/ERF2-like"/>
</dbReference>
<sequence length="232" mass="26236">MDSKYTRLDISSSSPYYTPTSKKDNRCICNSDVWCVGDICGSSFCPPSIPPSHLRAMLTDPGAVPRGNATKENIEKMGFREGQVIFKCPKCSCIKPERAHHCSVCQRCVRKMDHHCPWVNNCVGEGNQKFFVLFTLYIALMSIHALFLALAHFVDCLGACCLHSLRPSCFVLNSLQSGMMKRVLSPLKNEEAIWHRNSQWKSFKAVFGHFSFEWFSPFTKVRLPGKSHGHVQ</sequence>
<dbReference type="GO" id="GO:0019706">
    <property type="term" value="F:protein-cysteine S-palmitoyltransferase activity"/>
    <property type="evidence" value="ECO:0007669"/>
    <property type="project" value="UniProtKB-EC"/>
</dbReference>
<keyword evidence="2 7" id="KW-0808">Transferase</keyword>
<organism evidence="9 10">
    <name type="scientific">Lepeophtheirus salmonis</name>
    <name type="common">Salmon louse</name>
    <name type="synonym">Caligus salmonis</name>
    <dbReference type="NCBI Taxonomy" id="72036"/>
    <lineage>
        <taxon>Eukaryota</taxon>
        <taxon>Metazoa</taxon>
        <taxon>Ecdysozoa</taxon>
        <taxon>Arthropoda</taxon>
        <taxon>Crustacea</taxon>
        <taxon>Multicrustacea</taxon>
        <taxon>Hexanauplia</taxon>
        <taxon>Copepoda</taxon>
        <taxon>Siphonostomatoida</taxon>
        <taxon>Caligidae</taxon>
        <taxon>Lepeophtheirus</taxon>
    </lineage>
</organism>
<evidence type="ECO:0000259" key="8">
    <source>
        <dbReference type="Pfam" id="PF01529"/>
    </source>
</evidence>
<dbReference type="GO" id="GO:0006612">
    <property type="term" value="P:protein targeting to membrane"/>
    <property type="evidence" value="ECO:0007669"/>
    <property type="project" value="TreeGrafter"/>
</dbReference>
<keyword evidence="3 7" id="KW-0812">Transmembrane</keyword>
<dbReference type="PANTHER" id="PTHR22883:SF40">
    <property type="entry name" value="PALMITOYLTRANSFERASE"/>
    <property type="match status" value="1"/>
</dbReference>
<dbReference type="PROSITE" id="PS50216">
    <property type="entry name" value="DHHC"/>
    <property type="match status" value="1"/>
</dbReference>
<feature type="transmembrane region" description="Helical" evidence="7">
    <location>
        <begin position="130"/>
        <end position="154"/>
    </location>
</feature>
<evidence type="ECO:0000313" key="10">
    <source>
        <dbReference type="Proteomes" id="UP000675881"/>
    </source>
</evidence>
<keyword evidence="10" id="KW-1185">Reference proteome</keyword>
<comment type="subcellular location">
    <subcellularLocation>
        <location evidence="1">Membrane</location>
        <topology evidence="1">Multi-pass membrane protein</topology>
    </subcellularLocation>
</comment>
<keyword evidence="6 7" id="KW-0012">Acyltransferase</keyword>
<protein>
    <recommendedName>
        <fullName evidence="7">Palmitoyltransferase</fullName>
        <ecNumber evidence="7">2.3.1.225</ecNumber>
    </recommendedName>
</protein>
<evidence type="ECO:0000256" key="5">
    <source>
        <dbReference type="ARBA" id="ARBA00023136"/>
    </source>
</evidence>
<dbReference type="GO" id="GO:0005794">
    <property type="term" value="C:Golgi apparatus"/>
    <property type="evidence" value="ECO:0007669"/>
    <property type="project" value="TreeGrafter"/>
</dbReference>
<dbReference type="InterPro" id="IPR001594">
    <property type="entry name" value="Palmitoyltrfase_DHHC"/>
</dbReference>
<dbReference type="EC" id="2.3.1.225" evidence="7"/>
<comment type="catalytic activity">
    <reaction evidence="7">
        <text>L-cysteinyl-[protein] + hexadecanoyl-CoA = S-hexadecanoyl-L-cysteinyl-[protein] + CoA</text>
        <dbReference type="Rhea" id="RHEA:36683"/>
        <dbReference type="Rhea" id="RHEA-COMP:10131"/>
        <dbReference type="Rhea" id="RHEA-COMP:11032"/>
        <dbReference type="ChEBI" id="CHEBI:29950"/>
        <dbReference type="ChEBI" id="CHEBI:57287"/>
        <dbReference type="ChEBI" id="CHEBI:57379"/>
        <dbReference type="ChEBI" id="CHEBI:74151"/>
        <dbReference type="EC" id="2.3.1.225"/>
    </reaction>
</comment>
<evidence type="ECO:0000256" key="7">
    <source>
        <dbReference type="RuleBase" id="RU079119"/>
    </source>
</evidence>
<comment type="similarity">
    <text evidence="7">Belongs to the DHHC palmitoyltransferase family.</text>
</comment>
<dbReference type="Pfam" id="PF01529">
    <property type="entry name" value="DHHC"/>
    <property type="match status" value="1"/>
</dbReference>
<keyword evidence="4 7" id="KW-1133">Transmembrane helix</keyword>
<comment type="domain">
    <text evidence="7">The DHHC domain is required for palmitoyltransferase activity.</text>
</comment>
<evidence type="ECO:0000256" key="4">
    <source>
        <dbReference type="ARBA" id="ARBA00022989"/>
    </source>
</evidence>
<reference evidence="9" key="1">
    <citation type="submission" date="2021-02" db="EMBL/GenBank/DDBJ databases">
        <authorList>
            <person name="Bekaert M."/>
        </authorList>
    </citation>
    <scope>NUCLEOTIDE SEQUENCE</scope>
    <source>
        <strain evidence="9">IoA-00</strain>
    </source>
</reference>
<accession>A0A7R8CYE4</accession>
<evidence type="ECO:0000256" key="3">
    <source>
        <dbReference type="ARBA" id="ARBA00022692"/>
    </source>
</evidence>
<evidence type="ECO:0000256" key="6">
    <source>
        <dbReference type="ARBA" id="ARBA00023315"/>
    </source>
</evidence>
<name>A0A7R8CYE4_LEPSM</name>
<evidence type="ECO:0000256" key="1">
    <source>
        <dbReference type="ARBA" id="ARBA00004141"/>
    </source>
</evidence>
<dbReference type="PANTHER" id="PTHR22883">
    <property type="entry name" value="ZINC FINGER DHHC DOMAIN CONTAINING PROTEIN"/>
    <property type="match status" value="1"/>
</dbReference>
<dbReference type="EMBL" id="HG994585">
    <property type="protein sequence ID" value="CAF2968970.1"/>
    <property type="molecule type" value="Genomic_DNA"/>
</dbReference>
<feature type="domain" description="Palmitoyltransferase DHHC" evidence="8">
    <location>
        <begin position="88"/>
        <end position="156"/>
    </location>
</feature>
<comment type="caution">
    <text evidence="7">Lacks conserved residue(s) required for the propagation of feature annotation.</text>
</comment>
<evidence type="ECO:0000256" key="2">
    <source>
        <dbReference type="ARBA" id="ARBA00022679"/>
    </source>
</evidence>